<name>A0A645E8T5_9ZZZZ</name>
<protein>
    <submittedName>
        <fullName evidence="1">Uncharacterized protein</fullName>
    </submittedName>
</protein>
<dbReference type="EMBL" id="VSSQ01044048">
    <property type="protein sequence ID" value="MPM97829.1"/>
    <property type="molecule type" value="Genomic_DNA"/>
</dbReference>
<dbReference type="AlphaFoldDB" id="A0A645E8T5"/>
<dbReference type="PROSITE" id="PS51257">
    <property type="entry name" value="PROKAR_LIPOPROTEIN"/>
    <property type="match status" value="1"/>
</dbReference>
<evidence type="ECO:0000313" key="1">
    <source>
        <dbReference type="EMBL" id="MPM97829.1"/>
    </source>
</evidence>
<comment type="caution">
    <text evidence="1">The sequence shown here is derived from an EMBL/GenBank/DDBJ whole genome shotgun (WGS) entry which is preliminary data.</text>
</comment>
<reference evidence="1" key="1">
    <citation type="submission" date="2019-08" db="EMBL/GenBank/DDBJ databases">
        <authorList>
            <person name="Kucharzyk K."/>
            <person name="Murdoch R.W."/>
            <person name="Higgins S."/>
            <person name="Loffler F."/>
        </authorList>
    </citation>
    <scope>NUCLEOTIDE SEQUENCE</scope>
</reference>
<organism evidence="1">
    <name type="scientific">bioreactor metagenome</name>
    <dbReference type="NCBI Taxonomy" id="1076179"/>
    <lineage>
        <taxon>unclassified sequences</taxon>
        <taxon>metagenomes</taxon>
        <taxon>ecological metagenomes</taxon>
    </lineage>
</organism>
<accession>A0A645E8T5</accession>
<sequence>MKINKTFIIVICLVSILSIGCSKNEKIIKEDEQDTGKITMQDSLSEVKDKLIKASVYDKMDKATRNMEESLEYVKSILPQGIKETNKEYKKDKGITEVTYEVDDFKFTVWYIHPQGKGESSDEEYDLEKTSGIYFPAINWHS</sequence>
<gene>
    <name evidence="1" type="ORF">SDC9_145009</name>
</gene>
<proteinExistence type="predicted"/>